<evidence type="ECO:0000256" key="3">
    <source>
        <dbReference type="ARBA" id="ARBA00022448"/>
    </source>
</evidence>
<evidence type="ECO:0000256" key="6">
    <source>
        <dbReference type="ARBA" id="ARBA00023136"/>
    </source>
</evidence>
<feature type="transmembrane region" description="Helical" evidence="8">
    <location>
        <begin position="89"/>
        <end position="111"/>
    </location>
</feature>
<dbReference type="InterPro" id="IPR003148">
    <property type="entry name" value="RCK_N"/>
</dbReference>
<dbReference type="Gene3D" id="1.20.1530.20">
    <property type="match status" value="1"/>
</dbReference>
<dbReference type="SUPFAM" id="SSF51735">
    <property type="entry name" value="NAD(P)-binding Rossmann-fold domains"/>
    <property type="match status" value="1"/>
</dbReference>
<evidence type="ECO:0000256" key="1">
    <source>
        <dbReference type="ARBA" id="ARBA00004141"/>
    </source>
</evidence>
<dbReference type="PANTHER" id="PTHR42751:SF1">
    <property type="entry name" value="CATION_PROTON ANTIPORTER YBAL-RELATED"/>
    <property type="match status" value="1"/>
</dbReference>
<name>A0ABS2GSQ1_9BURK</name>
<feature type="transmembrane region" description="Helical" evidence="8">
    <location>
        <begin position="338"/>
        <end position="361"/>
    </location>
</feature>
<keyword evidence="6 8" id="KW-0472">Membrane</keyword>
<feature type="transmembrane region" description="Helical" evidence="8">
    <location>
        <begin position="275"/>
        <end position="293"/>
    </location>
</feature>
<dbReference type="Pfam" id="PF00999">
    <property type="entry name" value="Na_H_Exchanger"/>
    <property type="match status" value="1"/>
</dbReference>
<dbReference type="RefSeq" id="WP_205049802.1">
    <property type="nucleotide sequence ID" value="NZ_JACJKX010000003.1"/>
</dbReference>
<evidence type="ECO:0000256" key="7">
    <source>
        <dbReference type="SAM" id="MobiDB-lite"/>
    </source>
</evidence>
<evidence type="ECO:0000256" key="8">
    <source>
        <dbReference type="SAM" id="Phobius"/>
    </source>
</evidence>
<dbReference type="InterPro" id="IPR036291">
    <property type="entry name" value="NAD(P)-bd_dom_sf"/>
</dbReference>
<proteinExistence type="inferred from homology"/>
<dbReference type="Proteomes" id="UP000777002">
    <property type="component" value="Unassembled WGS sequence"/>
</dbReference>
<feature type="transmembrane region" description="Helical" evidence="8">
    <location>
        <begin position="148"/>
        <end position="172"/>
    </location>
</feature>
<feature type="transmembrane region" description="Helical" evidence="8">
    <location>
        <begin position="117"/>
        <end position="136"/>
    </location>
</feature>
<dbReference type="Gene3D" id="3.40.50.720">
    <property type="entry name" value="NAD(P)-binding Rossmann-like Domain"/>
    <property type="match status" value="1"/>
</dbReference>
<evidence type="ECO:0000259" key="9">
    <source>
        <dbReference type="PROSITE" id="PS51201"/>
    </source>
</evidence>
<accession>A0ABS2GSQ1</accession>
<keyword evidence="3" id="KW-0813">Transport</keyword>
<feature type="transmembrane region" description="Helical" evidence="8">
    <location>
        <begin position="184"/>
        <end position="206"/>
    </location>
</feature>
<keyword evidence="5 8" id="KW-1133">Transmembrane helix</keyword>
<feature type="transmembrane region" description="Helical" evidence="8">
    <location>
        <begin position="226"/>
        <end position="255"/>
    </location>
</feature>
<dbReference type="InterPro" id="IPR038770">
    <property type="entry name" value="Na+/solute_symporter_sf"/>
</dbReference>
<evidence type="ECO:0000313" key="10">
    <source>
        <dbReference type="EMBL" id="MBM6928201.1"/>
    </source>
</evidence>
<evidence type="ECO:0000256" key="2">
    <source>
        <dbReference type="ARBA" id="ARBA00005551"/>
    </source>
</evidence>
<organism evidence="10 11">
    <name type="scientific">Parasutterella secunda</name>
    <dbReference type="NCBI Taxonomy" id="626947"/>
    <lineage>
        <taxon>Bacteria</taxon>
        <taxon>Pseudomonadati</taxon>
        <taxon>Pseudomonadota</taxon>
        <taxon>Betaproteobacteria</taxon>
        <taxon>Burkholderiales</taxon>
        <taxon>Sutterellaceae</taxon>
        <taxon>Parasutterella</taxon>
    </lineage>
</organism>
<feature type="transmembrane region" description="Helical" evidence="8">
    <location>
        <begin position="63"/>
        <end position="82"/>
    </location>
</feature>
<feature type="transmembrane region" description="Helical" evidence="8">
    <location>
        <begin position="33"/>
        <end position="51"/>
    </location>
</feature>
<comment type="caution">
    <text evidence="10">The sequence shown here is derived from an EMBL/GenBank/DDBJ whole genome shotgun (WGS) entry which is preliminary data.</text>
</comment>
<reference evidence="10 11" key="1">
    <citation type="journal article" date="2021" name="Sci. Rep.">
        <title>The distribution of antibiotic resistance genes in chicken gut microbiota commensals.</title>
        <authorList>
            <person name="Juricova H."/>
            <person name="Matiasovicova J."/>
            <person name="Kubasova T."/>
            <person name="Cejkova D."/>
            <person name="Rychlik I."/>
        </authorList>
    </citation>
    <scope>NUCLEOTIDE SEQUENCE [LARGE SCALE GENOMIC DNA]</scope>
    <source>
        <strain evidence="10 11">An562</strain>
    </source>
</reference>
<keyword evidence="4 8" id="KW-0812">Transmembrane</keyword>
<dbReference type="InterPro" id="IPR006153">
    <property type="entry name" value="Cation/H_exchanger_TM"/>
</dbReference>
<feature type="compositionally biased region" description="Basic and acidic residues" evidence="7">
    <location>
        <begin position="566"/>
        <end position="582"/>
    </location>
</feature>
<dbReference type="PROSITE" id="PS51201">
    <property type="entry name" value="RCK_N"/>
    <property type="match status" value="1"/>
</dbReference>
<dbReference type="EMBL" id="JACJKX010000003">
    <property type="protein sequence ID" value="MBM6928201.1"/>
    <property type="molecule type" value="Genomic_DNA"/>
</dbReference>
<dbReference type="Pfam" id="PF02254">
    <property type="entry name" value="TrkA_N"/>
    <property type="match status" value="1"/>
</dbReference>
<gene>
    <name evidence="10" type="ORF">H5985_02810</name>
</gene>
<evidence type="ECO:0000256" key="5">
    <source>
        <dbReference type="ARBA" id="ARBA00022989"/>
    </source>
</evidence>
<sequence>MHHDFALIATLAWGLGLALVLGFAATKVKLPALVGYLLAGVCIAPTTPGFVGDVTLASELSEVGVMLLMFGVGLHFSLTDLLRVKTVALPGAIIQMAIATAIGMGMAHWWGWTWGEAFILGLSLSCASTVVLMKGLEAKGWLQRSRGQLAVGWLVVEDLVTVLLLVLLPSIATFFKGDASTDGSITIAILETGVLIIGFIASMLVIGRRVLPWVLFQAVKTGSQEVFTLCVIAIAIGVAYASAQIFNVSFALGAFFAGMMMRESEYSHRAALQTLPLQDAFSVIFFLGVGMLFNPRIIIDNPLHVLGIVFVIIVCKSITAAVWVKIMGRSYKDALTVGAALAQVGEFSFILAGLGLSLGLLPAEGMSLILAGGIISIALNPLLFALVEPIHKRYFLKENPAVEEDEDDIEEEKAAKRDRVIIVGAGVLGRELSEGLRAKKVDVVIIEKNIERSMKEELGDHFILGDAMQRQTLEFAGIDRARWVVVSTTDPVSARKIVDVVGETDPEARVVAIADKTGEEDFFMNSKGELPDHLEHLLQLRHEAAKTILSYVCGPRGLRAVSKPKRQSDKPKEDKETKEVKTAVKALPGVSETK</sequence>
<dbReference type="PANTHER" id="PTHR42751">
    <property type="entry name" value="SODIUM/HYDROGEN EXCHANGER FAMILY/TRKA DOMAIN PROTEIN"/>
    <property type="match status" value="1"/>
</dbReference>
<feature type="transmembrane region" description="Helical" evidence="8">
    <location>
        <begin position="305"/>
        <end position="326"/>
    </location>
</feature>
<keyword evidence="11" id="KW-1185">Reference proteome</keyword>
<comment type="subcellular location">
    <subcellularLocation>
        <location evidence="1">Membrane</location>
        <topology evidence="1">Multi-pass membrane protein</topology>
    </subcellularLocation>
</comment>
<feature type="domain" description="RCK N-terminal" evidence="9">
    <location>
        <begin position="417"/>
        <end position="535"/>
    </location>
</feature>
<feature type="transmembrane region" description="Helical" evidence="8">
    <location>
        <begin position="6"/>
        <end position="26"/>
    </location>
</feature>
<evidence type="ECO:0000256" key="4">
    <source>
        <dbReference type="ARBA" id="ARBA00022692"/>
    </source>
</evidence>
<protein>
    <submittedName>
        <fullName evidence="10">Cation:proton antiporter</fullName>
    </submittedName>
</protein>
<evidence type="ECO:0000313" key="11">
    <source>
        <dbReference type="Proteomes" id="UP000777002"/>
    </source>
</evidence>
<feature type="region of interest" description="Disordered" evidence="7">
    <location>
        <begin position="560"/>
        <end position="594"/>
    </location>
</feature>
<feature type="transmembrane region" description="Helical" evidence="8">
    <location>
        <begin position="368"/>
        <end position="387"/>
    </location>
</feature>
<comment type="similarity">
    <text evidence="2">Belongs to the monovalent cation:proton antiporter 2 (CPA2) transporter (TC 2.A.37) family.</text>
</comment>